<feature type="domain" description="TFA2 Winged helix" evidence="2">
    <location>
        <begin position="200"/>
        <end position="256"/>
    </location>
</feature>
<feature type="region of interest" description="Disordered" evidence="1">
    <location>
        <begin position="12"/>
        <end position="70"/>
    </location>
</feature>
<dbReference type="InterPro" id="IPR016656">
    <property type="entry name" value="TFIIE-bsu"/>
</dbReference>
<dbReference type="EMBL" id="BEGY01000113">
    <property type="protein sequence ID" value="GAX83995.1"/>
    <property type="molecule type" value="Genomic_DNA"/>
</dbReference>
<evidence type="ECO:0000259" key="2">
    <source>
        <dbReference type="Pfam" id="PF18121"/>
    </source>
</evidence>
<accession>A0A250XLL5</accession>
<dbReference type="PANTHER" id="PTHR12716:SF8">
    <property type="entry name" value="TRANSCRIPTION INITIATION FACTOR IIE SUBUNIT BETA"/>
    <property type="match status" value="1"/>
</dbReference>
<dbReference type="Proteomes" id="UP000232323">
    <property type="component" value="Unassembled WGS sequence"/>
</dbReference>
<evidence type="ECO:0000256" key="1">
    <source>
        <dbReference type="SAM" id="MobiDB-lite"/>
    </source>
</evidence>
<name>A0A250XLL5_9CHLO</name>
<protein>
    <recommendedName>
        <fullName evidence="2">TFA2 Winged helix domain-containing protein</fullName>
    </recommendedName>
</protein>
<feature type="region of interest" description="Disordered" evidence="1">
    <location>
        <begin position="297"/>
        <end position="330"/>
    </location>
</feature>
<dbReference type="Pfam" id="PF18121">
    <property type="entry name" value="TFA2_Winged_2"/>
    <property type="match status" value="1"/>
</dbReference>
<keyword evidence="4" id="KW-1185">Reference proteome</keyword>
<dbReference type="InterPro" id="IPR040501">
    <property type="entry name" value="TFA2_Winged_2"/>
</dbReference>
<proteinExistence type="predicted"/>
<feature type="compositionally biased region" description="Polar residues" evidence="1">
    <location>
        <begin position="47"/>
        <end position="64"/>
    </location>
</feature>
<sequence length="353" mass="38470">MSSNLQEVLAQINSGQAKRTGGVEKKALKTKVSNFRSKSNEAEEAPTVSSSVSPSDQHGKTSSMKAKLKGSHNGYTTAVTTQAPAAAVSTKSSVPPVSIRISTTAVASAASAVSKSGVQAVRGTAPISMRLKMVQDYLREHVGEWLSAAEILSGTGQDLAADDVLLQRLKAAPFARIQDDDEKQISTLRIKYRPHNEGIRDKPTLLNFIREHPNGTYREYIEDSYKGVLEDLNVLQSEQRIFVINNPEAQQDAVFPAELMDVKVDDDIIAHFHQVEVPRNDVLELQQEVTQTGLKSALASQELKRPAPMPSSFGKDGKKRKPRKERAVNINKVTNAHLPGLFAGAAPKSLDER</sequence>
<dbReference type="GO" id="GO:0006367">
    <property type="term" value="P:transcription initiation at RNA polymerase II promoter"/>
    <property type="evidence" value="ECO:0007669"/>
    <property type="project" value="InterPro"/>
</dbReference>
<dbReference type="STRING" id="1157962.A0A250XLL5"/>
<gene>
    <name evidence="3" type="ORF">CEUSTIGMA_g11420.t1</name>
</gene>
<organism evidence="3 4">
    <name type="scientific">Chlamydomonas eustigma</name>
    <dbReference type="NCBI Taxonomy" id="1157962"/>
    <lineage>
        <taxon>Eukaryota</taxon>
        <taxon>Viridiplantae</taxon>
        <taxon>Chlorophyta</taxon>
        <taxon>core chlorophytes</taxon>
        <taxon>Chlorophyceae</taxon>
        <taxon>CS clade</taxon>
        <taxon>Chlamydomonadales</taxon>
        <taxon>Chlamydomonadaceae</taxon>
        <taxon>Chlamydomonas</taxon>
    </lineage>
</organism>
<reference evidence="3 4" key="1">
    <citation type="submission" date="2017-08" db="EMBL/GenBank/DDBJ databases">
        <title>Acidophilic green algal genome provides insights into adaptation to an acidic environment.</title>
        <authorList>
            <person name="Hirooka S."/>
            <person name="Hirose Y."/>
            <person name="Kanesaki Y."/>
            <person name="Higuchi S."/>
            <person name="Fujiwara T."/>
            <person name="Onuma R."/>
            <person name="Era A."/>
            <person name="Ohbayashi R."/>
            <person name="Uzuka A."/>
            <person name="Nozaki H."/>
            <person name="Yoshikawa H."/>
            <person name="Miyagishima S.Y."/>
        </authorList>
    </citation>
    <scope>NUCLEOTIDE SEQUENCE [LARGE SCALE GENOMIC DNA]</scope>
    <source>
        <strain evidence="3 4">NIES-2499</strain>
    </source>
</reference>
<dbReference type="PANTHER" id="PTHR12716">
    <property type="entry name" value="TRANSCRIPTION INITIATION FACTOR IIE, BETA SUBUNIT"/>
    <property type="match status" value="1"/>
</dbReference>
<comment type="caution">
    <text evidence="3">The sequence shown here is derived from an EMBL/GenBank/DDBJ whole genome shotgun (WGS) entry which is preliminary data.</text>
</comment>
<evidence type="ECO:0000313" key="3">
    <source>
        <dbReference type="EMBL" id="GAX83995.1"/>
    </source>
</evidence>
<dbReference type="GO" id="GO:0001097">
    <property type="term" value="F:TFIIH-class transcription factor complex binding"/>
    <property type="evidence" value="ECO:0007669"/>
    <property type="project" value="TreeGrafter"/>
</dbReference>
<dbReference type="GO" id="GO:0005673">
    <property type="term" value="C:transcription factor TFIIE complex"/>
    <property type="evidence" value="ECO:0007669"/>
    <property type="project" value="InterPro"/>
</dbReference>
<evidence type="ECO:0000313" key="4">
    <source>
        <dbReference type="Proteomes" id="UP000232323"/>
    </source>
</evidence>
<dbReference type="OrthoDB" id="3907302at2759"/>
<dbReference type="AlphaFoldDB" id="A0A250XLL5"/>